<dbReference type="RefSeq" id="WP_231892677.1">
    <property type="nucleotide sequence ID" value="NZ_CP016830.1"/>
</dbReference>
<feature type="region of interest" description="Disordered" evidence="3">
    <location>
        <begin position="22"/>
        <end position="92"/>
    </location>
</feature>
<organism evidence="5 6">
    <name type="scientific">Xanthomonas fragariae</name>
    <dbReference type="NCBI Taxonomy" id="48664"/>
    <lineage>
        <taxon>Bacteria</taxon>
        <taxon>Pseudomonadati</taxon>
        <taxon>Pseudomonadota</taxon>
        <taxon>Gammaproteobacteria</taxon>
        <taxon>Lysobacterales</taxon>
        <taxon>Lysobacteraceae</taxon>
        <taxon>Xanthomonas</taxon>
    </lineage>
</organism>
<dbReference type="InterPro" id="IPR032675">
    <property type="entry name" value="LRR_dom_sf"/>
</dbReference>
<dbReference type="Pfam" id="PF23598">
    <property type="entry name" value="LRR_14"/>
    <property type="match status" value="1"/>
</dbReference>
<dbReference type="InterPro" id="IPR050216">
    <property type="entry name" value="LRR_domain-containing"/>
</dbReference>
<dbReference type="PANTHER" id="PTHR48051">
    <property type="match status" value="1"/>
</dbReference>
<dbReference type="InterPro" id="IPR055414">
    <property type="entry name" value="LRR_R13L4/SHOC2-like"/>
</dbReference>
<evidence type="ECO:0000259" key="4">
    <source>
        <dbReference type="Pfam" id="PF23598"/>
    </source>
</evidence>
<gene>
    <name evidence="5" type="primary">xopAE</name>
    <name evidence="5" type="ORF">PD5205_03166</name>
</gene>
<dbReference type="STRING" id="48664.BER92_15380"/>
<keyword evidence="2" id="KW-0677">Repeat</keyword>
<reference evidence="5 6" key="1">
    <citation type="submission" date="2017-05" db="EMBL/GenBank/DDBJ databases">
        <authorList>
            <person name="Song R."/>
            <person name="Chenine A.L."/>
            <person name="Ruprecht R.M."/>
        </authorList>
    </citation>
    <scope>NUCLEOTIDE SEQUENCE [LARGE SCALE GENOMIC DNA]</scope>
    <source>
        <strain evidence="5">PD5205</strain>
    </source>
</reference>
<dbReference type="EMBL" id="LT853885">
    <property type="protein sequence ID" value="SMR04444.1"/>
    <property type="molecule type" value="Genomic_DNA"/>
</dbReference>
<dbReference type="PANTHER" id="PTHR48051:SF1">
    <property type="entry name" value="RAS SUPPRESSOR PROTEIN 1"/>
    <property type="match status" value="1"/>
</dbReference>
<evidence type="ECO:0000256" key="3">
    <source>
        <dbReference type="SAM" id="MobiDB-lite"/>
    </source>
</evidence>
<evidence type="ECO:0000313" key="5">
    <source>
        <dbReference type="EMBL" id="SMR04444.1"/>
    </source>
</evidence>
<proteinExistence type="predicted"/>
<keyword evidence="1" id="KW-0433">Leucine-rich repeat</keyword>
<dbReference type="SMART" id="SM00369">
    <property type="entry name" value="LRR_TYP"/>
    <property type="match status" value="5"/>
</dbReference>
<dbReference type="AlphaFoldDB" id="A0A1Y6HLR5"/>
<evidence type="ECO:0000313" key="6">
    <source>
        <dbReference type="Proteomes" id="UP000195953"/>
    </source>
</evidence>
<sequence length="738" mass="81752">MFSPAEPAEHNAMFNNFRSNMNRLRHSRQQTDATERPPAENATQRESPGAREDILSPLTTRRRPRPRADTPSADGVPPRAPAAPRLDRARPILPMPSVATARTSSAPPVTVEQDIDNWLARNLPAAEEVGRIAGINMYDAHRGGDTSKQTLRDVATLIKDTAADKRNKLEISAGLPAKTLPDAIGQMHALQELSLFCTSLTSLPESLGQLGELCNLRVATSPGLKTLPSSLTALPKLKNLQLTGLPLEQLPADLGNLKSLRVLTLGHGKYTCLPASVTQLRRLRELTVSTSKLQQLPEDIGQMKGLRLLTLHSTSLERIPASLTQLEELTELNLSSNAGLTQLPEDIGQLNKLEKLNLTSNRELEQLPANIGQLRELKKLSLKNCKKLTDLPDSLGDLSQLKFLDLTGTGMTDSRMINSGTQTLPQCLARLPADCEIEVPPHMRTQLFRLRYPEQARARAQAVDNLRAGRLRSQAEQGGASWNRVPEFKDALARIRPENPALVECFDNWTQALAQDAVNYGRGMTSRDMPLLDKVVAHAIESSSFRSVFEEFLRNHTNKYVNLDGMTQVGRGGGRQAAFGDVRTAFSKMLEHKLMHMHEQVKLPVEQPVEHVDELRNLDKEREQALSALQQEAALNLLQEAIKDLGMSRRDLLNSTNELTWKSQMWPPLRAYVSMHDLEGRAALEAACAIGSARSTEAEDGIITQQEVLDVYRQEEARANAAIDKRAEVLVSSEWRIP</sequence>
<evidence type="ECO:0000256" key="1">
    <source>
        <dbReference type="ARBA" id="ARBA00022614"/>
    </source>
</evidence>
<dbReference type="SUPFAM" id="SSF52058">
    <property type="entry name" value="L domain-like"/>
    <property type="match status" value="1"/>
</dbReference>
<feature type="domain" description="Disease resistance R13L4/SHOC-2-like LRR" evidence="4">
    <location>
        <begin position="230"/>
        <end position="334"/>
    </location>
</feature>
<dbReference type="GO" id="GO:0005737">
    <property type="term" value="C:cytoplasm"/>
    <property type="evidence" value="ECO:0007669"/>
    <property type="project" value="TreeGrafter"/>
</dbReference>
<dbReference type="eggNOG" id="COG4886">
    <property type="taxonomic scope" value="Bacteria"/>
</dbReference>
<dbReference type="Gene3D" id="3.80.10.10">
    <property type="entry name" value="Ribonuclease Inhibitor"/>
    <property type="match status" value="2"/>
</dbReference>
<evidence type="ECO:0000256" key="2">
    <source>
        <dbReference type="ARBA" id="ARBA00022737"/>
    </source>
</evidence>
<accession>A0A1Y6HLR5</accession>
<dbReference type="Proteomes" id="UP000195953">
    <property type="component" value="Chromosome 1"/>
</dbReference>
<protein>
    <submittedName>
        <fullName evidence="5">Xanthomonas outer protein AE, type III effector XopAE</fullName>
    </submittedName>
</protein>
<name>A0A1Y6HLR5_9XANT</name>
<dbReference type="InterPro" id="IPR003591">
    <property type="entry name" value="Leu-rich_rpt_typical-subtyp"/>
</dbReference>